<dbReference type="HOGENOM" id="CLU_927475_0_0_1"/>
<accession>G2Y4I7</accession>
<proteinExistence type="predicted"/>
<name>G2Y4I7_BOTF4</name>
<dbReference type="OrthoDB" id="3507461at2759"/>
<evidence type="ECO:0000313" key="2">
    <source>
        <dbReference type="Proteomes" id="UP000008177"/>
    </source>
</evidence>
<sequence length="300" mass="34151">MAEIKRGSNALIEGVSKAVVGQKSAIKKRKNSTHLVLEDELDTSIKSAKLKVEENAQNNENTSIDSQPPKIGLELNESEFGRDGFSSITQQVSPASSRHSPATHSRFEDHANFMDYQLNVPRLHKTQFIDFESEMEWRNSVLDSHNTFTGNDMRWGVNELKVGRISDDQLQGQVGITFTKKFETFNHYGTVFYSNTYEEETMAACLTLIELSQPNKEEYLNGSTENDRDLILSTEQELDACFTLMGLKRERCFFASNGIAVPYRRERKLRGLQRGFFNHTCEQHSKCSMQAKDTVISNTR</sequence>
<dbReference type="EMBL" id="FQ790287">
    <property type="protein sequence ID" value="CCD47577.1"/>
    <property type="molecule type" value="Genomic_DNA"/>
</dbReference>
<dbReference type="AlphaFoldDB" id="G2Y4I7"/>
<dbReference type="InParanoid" id="G2Y4I7"/>
<reference evidence="2" key="1">
    <citation type="journal article" date="2011" name="PLoS Genet.">
        <title>Genomic analysis of the necrotrophic fungal pathogens Sclerotinia sclerotiorum and Botrytis cinerea.</title>
        <authorList>
            <person name="Amselem J."/>
            <person name="Cuomo C.A."/>
            <person name="van Kan J.A."/>
            <person name="Viaud M."/>
            <person name="Benito E.P."/>
            <person name="Couloux A."/>
            <person name="Coutinho P.M."/>
            <person name="de Vries R.P."/>
            <person name="Dyer P.S."/>
            <person name="Fillinger S."/>
            <person name="Fournier E."/>
            <person name="Gout L."/>
            <person name="Hahn M."/>
            <person name="Kohn L."/>
            <person name="Lapalu N."/>
            <person name="Plummer K.M."/>
            <person name="Pradier J.M."/>
            <person name="Quevillon E."/>
            <person name="Sharon A."/>
            <person name="Simon A."/>
            <person name="ten Have A."/>
            <person name="Tudzynski B."/>
            <person name="Tudzynski P."/>
            <person name="Wincker P."/>
            <person name="Andrew M."/>
            <person name="Anthouard V."/>
            <person name="Beever R.E."/>
            <person name="Beffa R."/>
            <person name="Benoit I."/>
            <person name="Bouzid O."/>
            <person name="Brault B."/>
            <person name="Chen Z."/>
            <person name="Choquer M."/>
            <person name="Collemare J."/>
            <person name="Cotton P."/>
            <person name="Danchin E.G."/>
            <person name="Da Silva C."/>
            <person name="Gautier A."/>
            <person name="Giraud C."/>
            <person name="Giraud T."/>
            <person name="Gonzalez C."/>
            <person name="Grossetete S."/>
            <person name="Guldener U."/>
            <person name="Henrissat B."/>
            <person name="Howlett B.J."/>
            <person name="Kodira C."/>
            <person name="Kretschmer M."/>
            <person name="Lappartient A."/>
            <person name="Leroch M."/>
            <person name="Levis C."/>
            <person name="Mauceli E."/>
            <person name="Neuveglise C."/>
            <person name="Oeser B."/>
            <person name="Pearson M."/>
            <person name="Poulain J."/>
            <person name="Poussereau N."/>
            <person name="Quesneville H."/>
            <person name="Rascle C."/>
            <person name="Schumacher J."/>
            <person name="Segurens B."/>
            <person name="Sexton A."/>
            <person name="Silva E."/>
            <person name="Sirven C."/>
            <person name="Soanes D.M."/>
            <person name="Talbot N.J."/>
            <person name="Templeton M."/>
            <person name="Yandava C."/>
            <person name="Yarden O."/>
            <person name="Zeng Q."/>
            <person name="Rollins J.A."/>
            <person name="Lebrun M.H."/>
            <person name="Dickman M."/>
        </authorList>
    </citation>
    <scope>NUCLEOTIDE SEQUENCE [LARGE SCALE GENOMIC DNA]</scope>
    <source>
        <strain evidence="2">T4</strain>
    </source>
</reference>
<protein>
    <submittedName>
        <fullName evidence="1">Uncharacterized protein</fullName>
    </submittedName>
</protein>
<gene>
    <name evidence="1" type="ORF">BofuT4_P035570.1</name>
</gene>
<organism evidence="1 2">
    <name type="scientific">Botryotinia fuckeliana (strain T4)</name>
    <name type="common">Noble rot fungus</name>
    <name type="synonym">Botrytis cinerea</name>
    <dbReference type="NCBI Taxonomy" id="999810"/>
    <lineage>
        <taxon>Eukaryota</taxon>
        <taxon>Fungi</taxon>
        <taxon>Dikarya</taxon>
        <taxon>Ascomycota</taxon>
        <taxon>Pezizomycotina</taxon>
        <taxon>Leotiomycetes</taxon>
        <taxon>Helotiales</taxon>
        <taxon>Sclerotiniaceae</taxon>
        <taxon>Botrytis</taxon>
    </lineage>
</organism>
<dbReference type="Proteomes" id="UP000008177">
    <property type="component" value="Unplaced contigs"/>
</dbReference>
<evidence type="ECO:0000313" key="1">
    <source>
        <dbReference type="EMBL" id="CCD47577.1"/>
    </source>
</evidence>